<proteinExistence type="predicted"/>
<dbReference type="InterPro" id="IPR008969">
    <property type="entry name" value="CarboxyPept-like_regulatory"/>
</dbReference>
<dbReference type="AlphaFoldDB" id="A0A1C4DJ39"/>
<protein>
    <submittedName>
        <fullName evidence="1">Carboxypeptidase regulatory-like domain-containing protein</fullName>
    </submittedName>
</protein>
<sequence length="876" mass="99511">MSKLSAQGQLSVKGRVTDSIGGPIANAAVTIIDEAGTGLFFGKTDEKGAFKCHLVTDSYKLSIKVTCLGFHQQTVPLGQLSDQPYTIVLKQTMAQLKEIIVKSDNSIKLSSDTLKYKVKAFRDQQDRVIADLINRLPGIQVDERGAISYNGKPIKTIYIDGDNLLDEKYGIATKTMPVGAVDQVEVIERDQPVKALNGFVTTNDISLNLKLSDSAKTVIFNTGHVGSGNKAYTAELNNIILKKGIKSMNTVKANNVGLDLLNENADIGVSFDNEVGLKTVQPYLSLESTSHPTVDDKYYLKNNDLAGGINTLFKPGADWGLRLNIYSLKLKRKYRESSLVNYFLPNTDTIGYEEIQNNIYRSEQWQFKGQVEKNSRSVYIRSTTRLDLPKWDRSGTTIQNDSALSQHQPSRYISLSNETSAVKGIGSNQVIQYNGLVQYYQMRESLNIHPGVQEAVVNNSLPYQMLEQQMLTKTVFIDQSFWLRSKLGRLVVSTSLGTSFEHNNLSSNLYKTSDDQRTTEVGNDFRNNTDLDHTNLHSKTSLMYVLPGGWIMAEADPSFHVVRYTSMEKGFVHENLYFLLNPLLEYRKKFALYNEFNLRYAQRTEFGQIQEIYPGTILVNYRQFSANNTPLPKNDVYSLMARYTYRKPIQVFFCNLSINYDHTSTNFINSYVVERGLTKTTAIDYRNRMNRFSINGNISKYLFFAGVNLAANGGWGLRNGYGFYNDEVRPFITYDANLAFTASKKLVKEVTLSMTGEISEFNNIQQTTQSENIRNETVAYRFKSEWRHSISDHLSYLINYHVNAYRQKLQKPVSNHFLDAEVRYRPSKCKCSFELQCVNLLNQHLYRQTNAYSNQLSVAEIPLRGRTFLLTCHFNL</sequence>
<name>A0A1C4DJ39_9BACT</name>
<keyword evidence="1" id="KW-0645">Protease</keyword>
<reference evidence="1 2" key="1">
    <citation type="submission" date="2016-08" db="EMBL/GenBank/DDBJ databases">
        <authorList>
            <person name="Seilhamer J.J."/>
        </authorList>
    </citation>
    <scope>NUCLEOTIDE SEQUENCE [LARGE SCALE GENOMIC DNA]</scope>
    <source>
        <strain evidence="1 2">A37T2</strain>
    </source>
</reference>
<dbReference type="EMBL" id="FMAR01000005">
    <property type="protein sequence ID" value="SCC31342.1"/>
    <property type="molecule type" value="Genomic_DNA"/>
</dbReference>
<keyword evidence="1" id="KW-0378">Hydrolase</keyword>
<dbReference type="SUPFAM" id="SSF56935">
    <property type="entry name" value="Porins"/>
    <property type="match status" value="1"/>
</dbReference>
<dbReference type="GO" id="GO:0004180">
    <property type="term" value="F:carboxypeptidase activity"/>
    <property type="evidence" value="ECO:0007669"/>
    <property type="project" value="UniProtKB-KW"/>
</dbReference>
<dbReference type="Pfam" id="PF13620">
    <property type="entry name" value="CarboxypepD_reg"/>
    <property type="match status" value="1"/>
</dbReference>
<dbReference type="Proteomes" id="UP000242818">
    <property type="component" value="Unassembled WGS sequence"/>
</dbReference>
<organism evidence="1 2">
    <name type="scientific">Chitinophaga costaii</name>
    <dbReference type="NCBI Taxonomy" id="1335309"/>
    <lineage>
        <taxon>Bacteria</taxon>
        <taxon>Pseudomonadati</taxon>
        <taxon>Bacteroidota</taxon>
        <taxon>Chitinophagia</taxon>
        <taxon>Chitinophagales</taxon>
        <taxon>Chitinophagaceae</taxon>
        <taxon>Chitinophaga</taxon>
    </lineage>
</organism>
<dbReference type="SUPFAM" id="SSF49464">
    <property type="entry name" value="Carboxypeptidase regulatory domain-like"/>
    <property type="match status" value="1"/>
</dbReference>
<evidence type="ECO:0000313" key="1">
    <source>
        <dbReference type="EMBL" id="SCC31342.1"/>
    </source>
</evidence>
<dbReference type="Gene3D" id="2.60.40.1120">
    <property type="entry name" value="Carboxypeptidase-like, regulatory domain"/>
    <property type="match status" value="1"/>
</dbReference>
<dbReference type="STRING" id="1335309.GA0116948_105301"/>
<keyword evidence="2" id="KW-1185">Reference proteome</keyword>
<accession>A0A1C4DJ39</accession>
<evidence type="ECO:0000313" key="2">
    <source>
        <dbReference type="Proteomes" id="UP000242818"/>
    </source>
</evidence>
<keyword evidence="1" id="KW-0121">Carboxypeptidase</keyword>
<gene>
    <name evidence="1" type="ORF">GA0116948_105301</name>
</gene>